<evidence type="ECO:0000313" key="2">
    <source>
        <dbReference type="Proteomes" id="UP000762676"/>
    </source>
</evidence>
<proteinExistence type="predicted"/>
<protein>
    <submittedName>
        <fullName evidence="1">Uncharacterized protein</fullName>
    </submittedName>
</protein>
<organism evidence="1 2">
    <name type="scientific">Elysia marginata</name>
    <dbReference type="NCBI Taxonomy" id="1093978"/>
    <lineage>
        <taxon>Eukaryota</taxon>
        <taxon>Metazoa</taxon>
        <taxon>Spiralia</taxon>
        <taxon>Lophotrochozoa</taxon>
        <taxon>Mollusca</taxon>
        <taxon>Gastropoda</taxon>
        <taxon>Heterobranchia</taxon>
        <taxon>Euthyneura</taxon>
        <taxon>Panpulmonata</taxon>
        <taxon>Sacoglossa</taxon>
        <taxon>Placobranchoidea</taxon>
        <taxon>Plakobranchidae</taxon>
        <taxon>Elysia</taxon>
    </lineage>
</organism>
<reference evidence="1 2" key="1">
    <citation type="journal article" date="2021" name="Elife">
        <title>Chloroplast acquisition without the gene transfer in kleptoplastic sea slugs, Plakobranchus ocellatus.</title>
        <authorList>
            <person name="Maeda T."/>
            <person name="Takahashi S."/>
            <person name="Yoshida T."/>
            <person name="Shimamura S."/>
            <person name="Takaki Y."/>
            <person name="Nagai Y."/>
            <person name="Toyoda A."/>
            <person name="Suzuki Y."/>
            <person name="Arimoto A."/>
            <person name="Ishii H."/>
            <person name="Satoh N."/>
            <person name="Nishiyama T."/>
            <person name="Hasebe M."/>
            <person name="Maruyama T."/>
            <person name="Minagawa J."/>
            <person name="Obokata J."/>
            <person name="Shigenobu S."/>
        </authorList>
    </citation>
    <scope>NUCLEOTIDE SEQUENCE [LARGE SCALE GENOMIC DNA]</scope>
</reference>
<accession>A0AAV4J9F2</accession>
<keyword evidence="2" id="KW-1185">Reference proteome</keyword>
<sequence>MSDLCRAPSRDHFAMKLDNQSPLRASMLGGITPLVVVECASSPVAPDLRTRLLAEQRGWSGSGELHEGILVPPPDLDTPQYDVRARLTAQRDHTMTTMPIDEEIGGNNVPNNEALFLGAVCAVSMFYCVKLTVQNYNRATFIVLFN</sequence>
<comment type="caution">
    <text evidence="1">The sequence shown here is derived from an EMBL/GenBank/DDBJ whole genome shotgun (WGS) entry which is preliminary data.</text>
</comment>
<dbReference type="EMBL" id="BMAT01013675">
    <property type="protein sequence ID" value="GFS17981.1"/>
    <property type="molecule type" value="Genomic_DNA"/>
</dbReference>
<dbReference type="Proteomes" id="UP000762676">
    <property type="component" value="Unassembled WGS sequence"/>
</dbReference>
<name>A0AAV4J9F2_9GAST</name>
<dbReference type="AlphaFoldDB" id="A0AAV4J9F2"/>
<gene>
    <name evidence="1" type="ORF">ElyMa_006836000</name>
</gene>
<evidence type="ECO:0000313" key="1">
    <source>
        <dbReference type="EMBL" id="GFS17981.1"/>
    </source>
</evidence>